<protein>
    <submittedName>
        <fullName evidence="2">D-arabinose 1-dehydrogenase-like Zn-dependent alcohol dehydrogenase</fullName>
    </submittedName>
</protein>
<reference evidence="2 3" key="1">
    <citation type="submission" date="2018-03" db="EMBL/GenBank/DDBJ databases">
        <title>Genomic Encyclopedia of Archaeal and Bacterial Type Strains, Phase II (KMG-II): from individual species to whole genera.</title>
        <authorList>
            <person name="Goeker M."/>
        </authorList>
    </citation>
    <scope>NUCLEOTIDE SEQUENCE [LARGE SCALE GENOMIC DNA]</scope>
    <source>
        <strain evidence="2 3">DSM 44720</strain>
    </source>
</reference>
<dbReference type="CDD" id="cd08276">
    <property type="entry name" value="MDR7"/>
    <property type="match status" value="1"/>
</dbReference>
<organism evidence="2 3">
    <name type="scientific">Umezawaea tangerina</name>
    <dbReference type="NCBI Taxonomy" id="84725"/>
    <lineage>
        <taxon>Bacteria</taxon>
        <taxon>Bacillati</taxon>
        <taxon>Actinomycetota</taxon>
        <taxon>Actinomycetes</taxon>
        <taxon>Pseudonocardiales</taxon>
        <taxon>Pseudonocardiaceae</taxon>
        <taxon>Umezawaea</taxon>
    </lineage>
</organism>
<feature type="domain" description="Enoyl reductase (ER)" evidence="1">
    <location>
        <begin position="9"/>
        <end position="333"/>
    </location>
</feature>
<dbReference type="InterPro" id="IPR011032">
    <property type="entry name" value="GroES-like_sf"/>
</dbReference>
<evidence type="ECO:0000313" key="3">
    <source>
        <dbReference type="Proteomes" id="UP000239494"/>
    </source>
</evidence>
<keyword evidence="3" id="KW-1185">Reference proteome</keyword>
<dbReference type="Pfam" id="PF00107">
    <property type="entry name" value="ADH_zinc_N"/>
    <property type="match status" value="1"/>
</dbReference>
<dbReference type="PANTHER" id="PTHR45033">
    <property type="match status" value="1"/>
</dbReference>
<dbReference type="SMART" id="SM00829">
    <property type="entry name" value="PKS_ER"/>
    <property type="match status" value="1"/>
</dbReference>
<dbReference type="InterPro" id="IPR036291">
    <property type="entry name" value="NAD(P)-bd_dom_sf"/>
</dbReference>
<comment type="caution">
    <text evidence="2">The sequence shown here is derived from an EMBL/GenBank/DDBJ whole genome shotgun (WGS) entry which is preliminary data.</text>
</comment>
<dbReference type="GO" id="GO:0016491">
    <property type="term" value="F:oxidoreductase activity"/>
    <property type="evidence" value="ECO:0007669"/>
    <property type="project" value="InterPro"/>
</dbReference>
<dbReference type="SUPFAM" id="SSF51735">
    <property type="entry name" value="NAD(P)-binding Rossmann-fold domains"/>
    <property type="match status" value="1"/>
</dbReference>
<evidence type="ECO:0000313" key="2">
    <source>
        <dbReference type="EMBL" id="PRY45164.1"/>
    </source>
</evidence>
<dbReference type="EMBL" id="PVTF01000002">
    <property type="protein sequence ID" value="PRY45164.1"/>
    <property type="molecule type" value="Genomic_DNA"/>
</dbReference>
<proteinExistence type="predicted"/>
<dbReference type="InterPro" id="IPR020843">
    <property type="entry name" value="ER"/>
</dbReference>
<dbReference type="InterPro" id="IPR052711">
    <property type="entry name" value="Zinc_ADH-like"/>
</dbReference>
<dbReference type="SUPFAM" id="SSF50129">
    <property type="entry name" value="GroES-like"/>
    <property type="match status" value="1"/>
</dbReference>
<sequence>MKRWKLTAGATDASGLVLEEVPTPVPGPGEVRVRVEALSLNYRDQLVVAGGFARLPDRDLVPLSDVAGVVDAVGAGVSTWTVGDHVTNLHFRGWEDGVPEGPLGFGMGAADEDGVLAEHVLLPADQVARAPRNLDSAEAATLPVAAVTAWNALFEANPVGAGSKTLVIGSGGVSVFALQLALAAGSEVFAVMRQAHKGRQLEALGAKGFVDSTSTPDWGAAVLELSGGVDKVVDVVGTATLNQSMASLRPAGEVALVGLFDLDGPAVDGVLLMSRGVRLRGVGVGSARMHRDVVGAVERHDVHPVVHRRFAFSDAPAAFRAQLGRDLVGKVVIEVP</sequence>
<dbReference type="PANTHER" id="PTHR45033:SF2">
    <property type="entry name" value="ZINC-TYPE ALCOHOL DEHYDROGENASE-LIKE PROTEIN C1773.06C"/>
    <property type="match status" value="1"/>
</dbReference>
<dbReference type="AlphaFoldDB" id="A0A2T0THJ1"/>
<gene>
    <name evidence="2" type="ORF">CLV43_102729</name>
</gene>
<dbReference type="Gene3D" id="3.90.180.10">
    <property type="entry name" value="Medium-chain alcohol dehydrogenases, catalytic domain"/>
    <property type="match status" value="1"/>
</dbReference>
<dbReference type="InterPro" id="IPR013149">
    <property type="entry name" value="ADH-like_C"/>
</dbReference>
<dbReference type="Proteomes" id="UP000239494">
    <property type="component" value="Unassembled WGS sequence"/>
</dbReference>
<dbReference type="Gene3D" id="3.40.50.720">
    <property type="entry name" value="NAD(P)-binding Rossmann-like Domain"/>
    <property type="match status" value="1"/>
</dbReference>
<dbReference type="OrthoDB" id="3175656at2"/>
<accession>A0A2T0THJ1</accession>
<dbReference type="Pfam" id="PF08240">
    <property type="entry name" value="ADH_N"/>
    <property type="match status" value="1"/>
</dbReference>
<name>A0A2T0THJ1_9PSEU</name>
<dbReference type="RefSeq" id="WP_106186696.1">
    <property type="nucleotide sequence ID" value="NZ_PVTF01000002.1"/>
</dbReference>
<dbReference type="InterPro" id="IPR013154">
    <property type="entry name" value="ADH-like_N"/>
</dbReference>
<evidence type="ECO:0000259" key="1">
    <source>
        <dbReference type="SMART" id="SM00829"/>
    </source>
</evidence>